<reference evidence="10 11" key="1">
    <citation type="submission" date="2019-11" db="EMBL/GenBank/DDBJ databases">
        <authorList>
            <person name="Khan S.A."/>
            <person name="Jeon C.O."/>
            <person name="Chun B.H."/>
        </authorList>
    </citation>
    <scope>NUCLEOTIDE SEQUENCE [LARGE SCALE GENOMIC DNA]</scope>
    <source>
        <strain evidence="10 11">IMCC 1097</strain>
    </source>
</reference>
<dbReference type="SUPFAM" id="SSF52172">
    <property type="entry name" value="CheY-like"/>
    <property type="match status" value="1"/>
</dbReference>
<protein>
    <submittedName>
        <fullName evidence="10">Response regulator</fullName>
    </submittedName>
</protein>
<dbReference type="KEGG" id="llp:GH975_03080"/>
<dbReference type="PANTHER" id="PTHR48111">
    <property type="entry name" value="REGULATOR OF RPOS"/>
    <property type="match status" value="1"/>
</dbReference>
<name>A0A5Q2Q9J4_9GAMM</name>
<evidence type="ECO:0000256" key="6">
    <source>
        <dbReference type="PROSITE-ProRule" id="PRU00169"/>
    </source>
</evidence>
<dbReference type="GO" id="GO:0000156">
    <property type="term" value="F:phosphorelay response regulator activity"/>
    <property type="evidence" value="ECO:0007669"/>
    <property type="project" value="TreeGrafter"/>
</dbReference>
<dbReference type="GO" id="GO:0005829">
    <property type="term" value="C:cytosol"/>
    <property type="evidence" value="ECO:0007669"/>
    <property type="project" value="TreeGrafter"/>
</dbReference>
<evidence type="ECO:0000259" key="9">
    <source>
        <dbReference type="PROSITE" id="PS51755"/>
    </source>
</evidence>
<dbReference type="SUPFAM" id="SSF46894">
    <property type="entry name" value="C-terminal effector domain of the bipartite response regulators"/>
    <property type="match status" value="1"/>
</dbReference>
<dbReference type="Gene3D" id="3.40.50.2300">
    <property type="match status" value="1"/>
</dbReference>
<dbReference type="Gene3D" id="1.10.10.10">
    <property type="entry name" value="Winged helix-like DNA-binding domain superfamily/Winged helix DNA-binding domain"/>
    <property type="match status" value="1"/>
</dbReference>
<dbReference type="Pfam" id="PF00072">
    <property type="entry name" value="Response_reg"/>
    <property type="match status" value="1"/>
</dbReference>
<dbReference type="PROSITE" id="PS51755">
    <property type="entry name" value="OMPR_PHOB"/>
    <property type="match status" value="1"/>
</dbReference>
<dbReference type="OrthoDB" id="9802426at2"/>
<dbReference type="SMART" id="SM00448">
    <property type="entry name" value="REC"/>
    <property type="match status" value="1"/>
</dbReference>
<evidence type="ECO:0000256" key="2">
    <source>
        <dbReference type="ARBA" id="ARBA00023012"/>
    </source>
</evidence>
<evidence type="ECO:0000256" key="7">
    <source>
        <dbReference type="PROSITE-ProRule" id="PRU01091"/>
    </source>
</evidence>
<evidence type="ECO:0000256" key="5">
    <source>
        <dbReference type="ARBA" id="ARBA00023163"/>
    </source>
</evidence>
<feature type="domain" description="OmpR/PhoB-type" evidence="9">
    <location>
        <begin position="125"/>
        <end position="223"/>
    </location>
</feature>
<accession>A0A5Q2Q9J4</accession>
<feature type="domain" description="Response regulatory" evidence="8">
    <location>
        <begin position="4"/>
        <end position="119"/>
    </location>
</feature>
<dbReference type="EMBL" id="CP045871">
    <property type="protein sequence ID" value="QGG79604.1"/>
    <property type="molecule type" value="Genomic_DNA"/>
</dbReference>
<keyword evidence="11" id="KW-1185">Reference proteome</keyword>
<dbReference type="CDD" id="cd00383">
    <property type="entry name" value="trans_reg_C"/>
    <property type="match status" value="1"/>
</dbReference>
<keyword evidence="5" id="KW-0804">Transcription</keyword>
<evidence type="ECO:0000313" key="10">
    <source>
        <dbReference type="EMBL" id="QGG79604.1"/>
    </source>
</evidence>
<organism evidence="10 11">
    <name type="scientific">Litorivicinus lipolyticus</name>
    <dbReference type="NCBI Taxonomy" id="418701"/>
    <lineage>
        <taxon>Bacteria</taxon>
        <taxon>Pseudomonadati</taxon>
        <taxon>Pseudomonadota</taxon>
        <taxon>Gammaproteobacteria</taxon>
        <taxon>Oceanospirillales</taxon>
        <taxon>Litorivicinaceae</taxon>
        <taxon>Litorivicinus</taxon>
    </lineage>
</organism>
<dbReference type="GO" id="GO:0006355">
    <property type="term" value="P:regulation of DNA-templated transcription"/>
    <property type="evidence" value="ECO:0007669"/>
    <property type="project" value="InterPro"/>
</dbReference>
<feature type="DNA-binding region" description="OmpR/PhoB-type" evidence="7">
    <location>
        <begin position="125"/>
        <end position="223"/>
    </location>
</feature>
<proteinExistence type="predicted"/>
<keyword evidence="4 7" id="KW-0238">DNA-binding</keyword>
<dbReference type="InterPro" id="IPR001789">
    <property type="entry name" value="Sig_transdc_resp-reg_receiver"/>
</dbReference>
<sequence length="225" mass="24983">MSSQLLVVEDDPDQLTNYCHALTRKGWTCRAHADSASALADDSVRPDLALLDVHLGTDADAGFELCRRLIERHPGLPIVFLSSRTDEIDQIFGLRLGAWDYLTKPISMTLLVEKVSAVLKRAAPVTTASIDGDWQVDGPRMRVTYRGAPANLTVTEFAIVDALIHANGAVLDFDQLAERTRQSVVTNNTLSTHIKHIRRKLKTLDRDFDALVSVYGKGYQWQPSD</sequence>
<dbReference type="AlphaFoldDB" id="A0A5Q2Q9J4"/>
<dbReference type="PANTHER" id="PTHR48111:SF21">
    <property type="entry name" value="DNA-BINDING DUAL MASTER TRANSCRIPTIONAL REGULATOR RPAA"/>
    <property type="match status" value="1"/>
</dbReference>
<dbReference type="SMART" id="SM00862">
    <property type="entry name" value="Trans_reg_C"/>
    <property type="match status" value="1"/>
</dbReference>
<dbReference type="Pfam" id="PF00486">
    <property type="entry name" value="Trans_reg_C"/>
    <property type="match status" value="1"/>
</dbReference>
<evidence type="ECO:0000313" key="11">
    <source>
        <dbReference type="Proteomes" id="UP000388235"/>
    </source>
</evidence>
<keyword evidence="3" id="KW-0805">Transcription regulation</keyword>
<dbReference type="PROSITE" id="PS50110">
    <property type="entry name" value="RESPONSE_REGULATORY"/>
    <property type="match status" value="1"/>
</dbReference>
<dbReference type="GO" id="GO:0000976">
    <property type="term" value="F:transcription cis-regulatory region binding"/>
    <property type="evidence" value="ECO:0007669"/>
    <property type="project" value="TreeGrafter"/>
</dbReference>
<evidence type="ECO:0000259" key="8">
    <source>
        <dbReference type="PROSITE" id="PS50110"/>
    </source>
</evidence>
<dbReference type="RefSeq" id="WP_153713108.1">
    <property type="nucleotide sequence ID" value="NZ_CP045871.1"/>
</dbReference>
<keyword evidence="1 6" id="KW-0597">Phosphoprotein</keyword>
<dbReference type="CDD" id="cd17574">
    <property type="entry name" value="REC_OmpR"/>
    <property type="match status" value="1"/>
</dbReference>
<dbReference type="InterPro" id="IPR011006">
    <property type="entry name" value="CheY-like_superfamily"/>
</dbReference>
<feature type="modified residue" description="4-aspartylphosphate" evidence="6">
    <location>
        <position position="52"/>
    </location>
</feature>
<dbReference type="InterPro" id="IPR016032">
    <property type="entry name" value="Sig_transdc_resp-reg_C-effctor"/>
</dbReference>
<evidence type="ECO:0000256" key="1">
    <source>
        <dbReference type="ARBA" id="ARBA00022553"/>
    </source>
</evidence>
<dbReference type="GO" id="GO:0032993">
    <property type="term" value="C:protein-DNA complex"/>
    <property type="evidence" value="ECO:0007669"/>
    <property type="project" value="TreeGrafter"/>
</dbReference>
<keyword evidence="2" id="KW-0902">Two-component regulatory system</keyword>
<dbReference type="InterPro" id="IPR001867">
    <property type="entry name" value="OmpR/PhoB-type_DNA-bd"/>
</dbReference>
<evidence type="ECO:0000256" key="4">
    <source>
        <dbReference type="ARBA" id="ARBA00023125"/>
    </source>
</evidence>
<evidence type="ECO:0000256" key="3">
    <source>
        <dbReference type="ARBA" id="ARBA00023015"/>
    </source>
</evidence>
<dbReference type="InterPro" id="IPR036388">
    <property type="entry name" value="WH-like_DNA-bd_sf"/>
</dbReference>
<gene>
    <name evidence="10" type="ORF">GH975_03080</name>
</gene>
<dbReference type="InterPro" id="IPR039420">
    <property type="entry name" value="WalR-like"/>
</dbReference>
<dbReference type="Proteomes" id="UP000388235">
    <property type="component" value="Chromosome"/>
</dbReference>